<dbReference type="AlphaFoldDB" id="A0A553ZIL3"/>
<comment type="caution">
    <text evidence="2">The sequence shown here is derived from an EMBL/GenBank/DDBJ whole genome shotgun (WGS) entry which is preliminary data.</text>
</comment>
<feature type="compositionally biased region" description="Basic and acidic residues" evidence="1">
    <location>
        <begin position="313"/>
        <end position="325"/>
    </location>
</feature>
<feature type="compositionally biased region" description="Acidic residues" evidence="1">
    <location>
        <begin position="110"/>
        <end position="124"/>
    </location>
</feature>
<feature type="compositionally biased region" description="Low complexity" evidence="1">
    <location>
        <begin position="75"/>
        <end position="96"/>
    </location>
</feature>
<proteinExistence type="predicted"/>
<evidence type="ECO:0000313" key="3">
    <source>
        <dbReference type="Proteomes" id="UP000320888"/>
    </source>
</evidence>
<protein>
    <submittedName>
        <fullName evidence="2">Uncharacterized protein</fullName>
    </submittedName>
</protein>
<feature type="compositionally biased region" description="Low complexity" evidence="1">
    <location>
        <begin position="277"/>
        <end position="286"/>
    </location>
</feature>
<keyword evidence="3" id="KW-1185">Reference proteome</keyword>
<accession>A0A553ZIL3</accession>
<feature type="region of interest" description="Disordered" evidence="1">
    <location>
        <begin position="1"/>
        <end position="162"/>
    </location>
</feature>
<dbReference type="EMBL" id="VKLS01000126">
    <property type="protein sequence ID" value="TSB41285.1"/>
    <property type="molecule type" value="Genomic_DNA"/>
</dbReference>
<dbReference type="Proteomes" id="UP000320888">
    <property type="component" value="Unassembled WGS sequence"/>
</dbReference>
<organism evidence="2 3">
    <name type="scientific">Streptomyces benahoarensis</name>
    <dbReference type="NCBI Taxonomy" id="2595054"/>
    <lineage>
        <taxon>Bacteria</taxon>
        <taxon>Bacillati</taxon>
        <taxon>Actinomycetota</taxon>
        <taxon>Actinomycetes</taxon>
        <taxon>Kitasatosporales</taxon>
        <taxon>Streptomycetaceae</taxon>
        <taxon>Streptomyces</taxon>
    </lineage>
</organism>
<feature type="region of interest" description="Disordered" evidence="1">
    <location>
        <begin position="239"/>
        <end position="329"/>
    </location>
</feature>
<feature type="compositionally biased region" description="Low complexity" evidence="1">
    <location>
        <begin position="300"/>
        <end position="312"/>
    </location>
</feature>
<reference evidence="2 3" key="1">
    <citation type="submission" date="2019-07" db="EMBL/GenBank/DDBJ databases">
        <title>Draft genome for Streptomyces benahoarensis MZ03-48.</title>
        <authorList>
            <person name="Gonzalez-Pimentel J.L."/>
        </authorList>
    </citation>
    <scope>NUCLEOTIDE SEQUENCE [LARGE SCALE GENOMIC DNA]</scope>
    <source>
        <strain evidence="2 3">MZ03-48</strain>
    </source>
</reference>
<evidence type="ECO:0000256" key="1">
    <source>
        <dbReference type="SAM" id="MobiDB-lite"/>
    </source>
</evidence>
<feature type="compositionally biased region" description="Low complexity" evidence="1">
    <location>
        <begin position="131"/>
        <end position="162"/>
    </location>
</feature>
<sequence length="510" mass="48949">MTDETANSRSAKEAGAAGATGETSAPVTDAPQQNGPAGTADAPTPAASTDTPTASPGTAKTPAGGTTLRPEQEQPDAAADVPDEAPAATGGAAGATVLRPGAPLPGAADTEADAETDAEPEADGGDGSGGAAADDGAAAAEAKGPAAAEAAPAPVGASAGKKASAGRRGLGLFRRADAAAGAAAGAVGADAKAESGSRVSPGVVAGAALAGVVLLGAPFAVSALSKSFATSPAHAAGDLTQPLPDAGGDGGKGFVPVPGGVRDDGGAAPRTDGRAPSNAGNGPADGSSGGSGSGPHTDGDATTRTAPTAAGADHADKAGADDKGSGSEVHTQTLATHTFTAFAGPTCATGANASYHEIGAYGDGKKGWLTRTGGSTAGGCGGGSRAIPMSGDADSPDSDVTAYWQFNSGMKSASCRISVYIPQGKSPVEVGGAPARYSVHKGTKWYGGDLAGFHIDQPRNKGSWVLGTTVHVEGGRFTLRVTNAGQDWEGDTSTLAHVAAAQVKAECRAE</sequence>
<feature type="compositionally biased region" description="Low complexity" evidence="1">
    <location>
        <begin position="254"/>
        <end position="270"/>
    </location>
</feature>
<dbReference type="OrthoDB" id="3432217at2"/>
<gene>
    <name evidence="2" type="ORF">FNZ23_12890</name>
</gene>
<evidence type="ECO:0000313" key="2">
    <source>
        <dbReference type="EMBL" id="TSB41285.1"/>
    </source>
</evidence>
<feature type="compositionally biased region" description="Low complexity" evidence="1">
    <location>
        <begin position="13"/>
        <end position="25"/>
    </location>
</feature>
<name>A0A553ZIL3_9ACTN</name>
<feature type="compositionally biased region" description="Low complexity" evidence="1">
    <location>
        <begin position="36"/>
        <end position="67"/>
    </location>
</feature>
<dbReference type="RefSeq" id="WP_143942452.1">
    <property type="nucleotide sequence ID" value="NZ_VKLS01000126.1"/>
</dbReference>